<reference evidence="3 4" key="1">
    <citation type="submission" date="2024-01" db="EMBL/GenBank/DDBJ databases">
        <title>Comparative genomics of Cryptococcus and Kwoniella reveals pathogenesis evolution and contrasting modes of karyotype evolution via chromosome fusion or intercentromeric recombination.</title>
        <authorList>
            <person name="Coelho M.A."/>
            <person name="David-Palma M."/>
            <person name="Shea T."/>
            <person name="Bowers K."/>
            <person name="McGinley-Smith S."/>
            <person name="Mohammad A.W."/>
            <person name="Gnirke A."/>
            <person name="Yurkov A.M."/>
            <person name="Nowrousian M."/>
            <person name="Sun S."/>
            <person name="Cuomo C.A."/>
            <person name="Heitman J."/>
        </authorList>
    </citation>
    <scope>NUCLEOTIDE SEQUENCE [LARGE SCALE GENOMIC DNA]</scope>
    <source>
        <strain evidence="3">CBS 11374</strain>
    </source>
</reference>
<sequence length="502" mass="56254">MARPQQNANRRKRSRKDMEYDGSTTSNSYSNPSGSSNQFSNHATQVNTDIARISNDKIQHDEVEDDDDDEPEEEEEGQDVKRNPRSQCLPIGMLPADFDGTPVDGSQYLAMVDRDNRDLPSYKSVTNPYSQIALSSSASQITNPSSSAVRADANGESSKQKHPALPKDSWESVFPTHFQGYRKHVQEQISTSEQLSYPAHYPPIPLAGRRPDWYAFVNGYLPPSNSNTKGKAKAKAKAKAKHVLTEEEMMNASIPQQIEGEGEEEDMELDEESEEEVEEKIIVGKTSNGNQKRIGPVREPLFSILQRLNSPQAIRVLSHFAHWISESINQLPPPYPSSPELLPTQPDYSPSSPVKPKEPTRVHCPISSNYFNWIFSLLLIVDQQLSSNEISILRELARAAMRVAGHRWIMGVVAKDISENWILGDQWKNDIETNTNTTNEVEIEVDQIGPKIPLAEGKDKSKKDIGDNGVDQILARSWMIVHAVSAGWVQKDLLIELETLFT</sequence>
<evidence type="ECO:0000256" key="2">
    <source>
        <dbReference type="SAM" id="MobiDB-lite"/>
    </source>
</evidence>
<gene>
    <name evidence="3" type="ORF">IL334_002416</name>
</gene>
<dbReference type="Pfam" id="PF04938">
    <property type="entry name" value="SIP1"/>
    <property type="match status" value="1"/>
</dbReference>
<feature type="compositionally biased region" description="Acidic residues" evidence="2">
    <location>
        <begin position="62"/>
        <end position="77"/>
    </location>
</feature>
<dbReference type="InterPro" id="IPR035426">
    <property type="entry name" value="Gemin2/Brr1"/>
</dbReference>
<evidence type="ECO:0000313" key="4">
    <source>
        <dbReference type="Proteomes" id="UP001329825"/>
    </source>
</evidence>
<evidence type="ECO:0000256" key="1">
    <source>
        <dbReference type="ARBA" id="ARBA00025758"/>
    </source>
</evidence>
<proteinExistence type="inferred from homology"/>
<dbReference type="Proteomes" id="UP001329825">
    <property type="component" value="Chromosome 3"/>
</dbReference>
<dbReference type="Gene3D" id="1.20.58.1070">
    <property type="match status" value="1"/>
</dbReference>
<dbReference type="PANTHER" id="PTHR12794:SF0">
    <property type="entry name" value="GEM-ASSOCIATED PROTEIN 2"/>
    <property type="match status" value="1"/>
</dbReference>
<dbReference type="PANTHER" id="PTHR12794">
    <property type="entry name" value="GEMIN2"/>
    <property type="match status" value="1"/>
</dbReference>
<protein>
    <submittedName>
        <fullName evidence="3">Uncharacterized protein</fullName>
    </submittedName>
</protein>
<keyword evidence="4" id="KW-1185">Reference proteome</keyword>
<organism evidence="3 4">
    <name type="scientific">Kwoniella shivajii</name>
    <dbReference type="NCBI Taxonomy" id="564305"/>
    <lineage>
        <taxon>Eukaryota</taxon>
        <taxon>Fungi</taxon>
        <taxon>Dikarya</taxon>
        <taxon>Basidiomycota</taxon>
        <taxon>Agaricomycotina</taxon>
        <taxon>Tremellomycetes</taxon>
        <taxon>Tremellales</taxon>
        <taxon>Cryptococcaceae</taxon>
        <taxon>Kwoniella</taxon>
    </lineage>
</organism>
<name>A0ABZ1CVB7_9TREE</name>
<dbReference type="EMBL" id="CP141883">
    <property type="protein sequence ID" value="WRT65473.1"/>
    <property type="molecule type" value="Genomic_DNA"/>
</dbReference>
<accession>A0ABZ1CVB7</accession>
<feature type="region of interest" description="Disordered" evidence="2">
    <location>
        <begin position="335"/>
        <end position="360"/>
    </location>
</feature>
<feature type="region of interest" description="Disordered" evidence="2">
    <location>
        <begin position="136"/>
        <end position="169"/>
    </location>
</feature>
<dbReference type="RefSeq" id="XP_062790213.1">
    <property type="nucleotide sequence ID" value="XM_062934162.1"/>
</dbReference>
<feature type="compositionally biased region" description="Low complexity" evidence="2">
    <location>
        <begin position="23"/>
        <end position="41"/>
    </location>
</feature>
<evidence type="ECO:0000313" key="3">
    <source>
        <dbReference type="EMBL" id="WRT65473.1"/>
    </source>
</evidence>
<comment type="similarity">
    <text evidence="1">Belongs to the gemin-2 family.</text>
</comment>
<feature type="region of interest" description="Disordered" evidence="2">
    <location>
        <begin position="1"/>
        <end position="103"/>
    </location>
</feature>
<dbReference type="GeneID" id="87954547"/>